<feature type="domain" description="Glycoside hydrolase family 5" evidence="11">
    <location>
        <begin position="61"/>
        <end position="330"/>
    </location>
</feature>
<dbReference type="Pfam" id="PF00150">
    <property type="entry name" value="Cellulase"/>
    <property type="match status" value="1"/>
</dbReference>
<dbReference type="InterPro" id="IPR013783">
    <property type="entry name" value="Ig-like_fold"/>
</dbReference>
<dbReference type="InterPro" id="IPR005102">
    <property type="entry name" value="Carbo-bd_X2"/>
</dbReference>
<keyword evidence="2 10" id="KW-0732">Signal</keyword>
<evidence type="ECO:0000259" key="12">
    <source>
        <dbReference type="Pfam" id="PF03442"/>
    </source>
</evidence>
<evidence type="ECO:0000256" key="3">
    <source>
        <dbReference type="ARBA" id="ARBA00022801"/>
    </source>
</evidence>
<evidence type="ECO:0008006" key="15">
    <source>
        <dbReference type="Google" id="ProtNLM"/>
    </source>
</evidence>
<keyword evidence="4" id="KW-0136">Cellulose degradation</keyword>
<dbReference type="InterPro" id="IPR017853">
    <property type="entry name" value="GH"/>
</dbReference>
<dbReference type="OrthoDB" id="412536at2759"/>
<reference evidence="13" key="1">
    <citation type="submission" date="2021-07" db="EMBL/GenBank/DDBJ databases">
        <authorList>
            <person name="Durling M."/>
        </authorList>
    </citation>
    <scope>NUCLEOTIDE SEQUENCE</scope>
</reference>
<evidence type="ECO:0000256" key="2">
    <source>
        <dbReference type="ARBA" id="ARBA00022729"/>
    </source>
</evidence>
<evidence type="ECO:0000313" key="13">
    <source>
        <dbReference type="EMBL" id="CAG8979976.1"/>
    </source>
</evidence>
<dbReference type="Gene3D" id="2.60.40.10">
    <property type="entry name" value="Immunoglobulins"/>
    <property type="match status" value="1"/>
</dbReference>
<evidence type="ECO:0000256" key="4">
    <source>
        <dbReference type="ARBA" id="ARBA00023001"/>
    </source>
</evidence>
<evidence type="ECO:0000256" key="6">
    <source>
        <dbReference type="ARBA" id="ARBA00023295"/>
    </source>
</evidence>
<evidence type="ECO:0000256" key="9">
    <source>
        <dbReference type="RuleBase" id="RU361153"/>
    </source>
</evidence>
<feature type="chain" id="PRO_5040168060" description="Glycoside hydrolase family 5 protein" evidence="10">
    <location>
        <begin position="25"/>
        <end position="578"/>
    </location>
</feature>
<comment type="similarity">
    <text evidence="1 9">Belongs to the glycosyl hydrolase 5 (cellulase A) family.</text>
</comment>
<dbReference type="InterPro" id="IPR014756">
    <property type="entry name" value="Ig_E-set"/>
</dbReference>
<dbReference type="FunFam" id="3.20.20.80:FF:000152">
    <property type="entry name" value="Extracellular endoglucanase"/>
    <property type="match status" value="1"/>
</dbReference>
<dbReference type="InterPro" id="IPR016282">
    <property type="entry name" value="Glyco_hydro_5_endoGlcnase_B"/>
</dbReference>
<organism evidence="13 14">
    <name type="scientific">Hymenoscyphus albidus</name>
    <dbReference type="NCBI Taxonomy" id="595503"/>
    <lineage>
        <taxon>Eukaryota</taxon>
        <taxon>Fungi</taxon>
        <taxon>Dikarya</taxon>
        <taxon>Ascomycota</taxon>
        <taxon>Pezizomycotina</taxon>
        <taxon>Leotiomycetes</taxon>
        <taxon>Helotiales</taxon>
        <taxon>Helotiaceae</taxon>
        <taxon>Hymenoscyphus</taxon>
    </lineage>
</organism>
<dbReference type="Pfam" id="PF03442">
    <property type="entry name" value="CBM_X2"/>
    <property type="match status" value="1"/>
</dbReference>
<dbReference type="PROSITE" id="PS51257">
    <property type="entry name" value="PROKAR_LIPOPROTEIN"/>
    <property type="match status" value="1"/>
</dbReference>
<dbReference type="PIRSF" id="PIRSF001043">
    <property type="entry name" value="Endoglucanase_B"/>
    <property type="match status" value="1"/>
</dbReference>
<accession>A0A9N9LWP8</accession>
<keyword evidence="14" id="KW-1185">Reference proteome</keyword>
<dbReference type="PANTHER" id="PTHR31297:SF41">
    <property type="entry name" value="ENDOGLUCANASE, PUTATIVE (AFU_ORTHOLOGUE AFUA_5G01830)-RELATED"/>
    <property type="match status" value="1"/>
</dbReference>
<dbReference type="PANTHER" id="PTHR31297">
    <property type="entry name" value="GLUCAN ENDO-1,6-BETA-GLUCOSIDASE B"/>
    <property type="match status" value="1"/>
</dbReference>
<comment type="caution">
    <text evidence="13">The sequence shown here is derived from an EMBL/GenBank/DDBJ whole genome shotgun (WGS) entry which is preliminary data.</text>
</comment>
<evidence type="ECO:0000313" key="14">
    <source>
        <dbReference type="Proteomes" id="UP000701801"/>
    </source>
</evidence>
<dbReference type="InterPro" id="IPR001547">
    <property type="entry name" value="Glyco_hydro_5"/>
</dbReference>
<evidence type="ECO:0000256" key="10">
    <source>
        <dbReference type="SAM" id="SignalP"/>
    </source>
</evidence>
<dbReference type="GO" id="GO:0008422">
    <property type="term" value="F:beta-glucosidase activity"/>
    <property type="evidence" value="ECO:0007669"/>
    <property type="project" value="TreeGrafter"/>
</dbReference>
<keyword evidence="6 9" id="KW-0326">Glycosidase</keyword>
<evidence type="ECO:0000256" key="8">
    <source>
        <dbReference type="ARBA" id="ARBA00023326"/>
    </source>
</evidence>
<proteinExistence type="inferred from homology"/>
<evidence type="ECO:0000256" key="1">
    <source>
        <dbReference type="ARBA" id="ARBA00005641"/>
    </source>
</evidence>
<evidence type="ECO:0000256" key="7">
    <source>
        <dbReference type="ARBA" id="ARBA00023316"/>
    </source>
</evidence>
<dbReference type="EMBL" id="CAJVRM010000351">
    <property type="protein sequence ID" value="CAG8979976.1"/>
    <property type="molecule type" value="Genomic_DNA"/>
</dbReference>
<sequence>MRSTTIFRLLAALLPLVSPQGVSAAVACTNKFTAVTAANAIKALHPGWNLGNTLDAVPDEGSWNNAPATPALLDQIKARGFKSIRIPVTWAYHFDTTSPSWTVNPTFMTRVETVVDQALAAGFSVVLNVHHDSWVWADQTVAGANTTMILEKFTSLWSQIGTKFACKSSSLIFEAINEPTGSTQEHGDLLNKMNANFLDVINKAGGFNPQRVVSLSGLGQDILKTTQFFKRPTTYPNQPWAIQFHYYSPYDFIFSAWGKTIWGSDADKAALEADFDMLHGNFSGVPAFIGEWDASVSSTEVAARWKYNDFFIKTTNKYGYSAIIWDNGDDQYNRTAAFWKDPVGIDVLFNAVAGKGNALADSTTDINAASQNTSAYLWHKVGAAVTDVEVPYILNGNKLSGVKDSKGKTLSSSDYTMSSAGVLKLSKSYLSTLYSTTTKPGAIATLTLSFSASPNLTLQVYQFATPILPSSSSTYSLNSLDAAVDLHIPITYQGLPRVAAIRALREDGSILVDDWTQYLGPLQKGRMTYGDWGFDDKGLTVWAAGVAKLKASGGQGVRVLVEFWPRWEGNSVEVRFTV</sequence>
<keyword evidence="7" id="KW-0961">Cell wall biogenesis/degradation</keyword>
<name>A0A9N9LWP8_9HELO</name>
<protein>
    <recommendedName>
        <fullName evidence="15">Glycoside hydrolase family 5 protein</fullName>
    </recommendedName>
</protein>
<dbReference type="GO" id="GO:0005576">
    <property type="term" value="C:extracellular region"/>
    <property type="evidence" value="ECO:0007669"/>
    <property type="project" value="TreeGrafter"/>
</dbReference>
<feature type="domain" description="Carbohydrate binding X2" evidence="12">
    <location>
        <begin position="371"/>
        <end position="460"/>
    </location>
</feature>
<evidence type="ECO:0000259" key="11">
    <source>
        <dbReference type="Pfam" id="PF00150"/>
    </source>
</evidence>
<evidence type="ECO:0000256" key="5">
    <source>
        <dbReference type="ARBA" id="ARBA00023277"/>
    </source>
</evidence>
<dbReference type="InterPro" id="IPR050386">
    <property type="entry name" value="Glycosyl_hydrolase_5"/>
</dbReference>
<dbReference type="GO" id="GO:0030245">
    <property type="term" value="P:cellulose catabolic process"/>
    <property type="evidence" value="ECO:0007669"/>
    <property type="project" value="UniProtKB-KW"/>
</dbReference>
<dbReference type="GO" id="GO:0071555">
    <property type="term" value="P:cell wall organization"/>
    <property type="evidence" value="ECO:0007669"/>
    <property type="project" value="UniProtKB-KW"/>
</dbReference>
<keyword evidence="3 9" id="KW-0378">Hydrolase</keyword>
<dbReference type="AlphaFoldDB" id="A0A9N9LWP8"/>
<dbReference type="GO" id="GO:0009986">
    <property type="term" value="C:cell surface"/>
    <property type="evidence" value="ECO:0007669"/>
    <property type="project" value="TreeGrafter"/>
</dbReference>
<dbReference type="Proteomes" id="UP000701801">
    <property type="component" value="Unassembled WGS sequence"/>
</dbReference>
<feature type="signal peptide" evidence="10">
    <location>
        <begin position="1"/>
        <end position="24"/>
    </location>
</feature>
<keyword evidence="8" id="KW-0624">Polysaccharide degradation</keyword>
<dbReference type="SUPFAM" id="SSF51445">
    <property type="entry name" value="(Trans)glycosidases"/>
    <property type="match status" value="1"/>
</dbReference>
<dbReference type="SUPFAM" id="SSF81296">
    <property type="entry name" value="E set domains"/>
    <property type="match status" value="1"/>
</dbReference>
<gene>
    <name evidence="13" type="ORF">HYALB_00005148</name>
</gene>
<keyword evidence="5" id="KW-0119">Carbohydrate metabolism</keyword>
<dbReference type="Gene3D" id="3.20.20.80">
    <property type="entry name" value="Glycosidases"/>
    <property type="match status" value="1"/>
</dbReference>